<proteinExistence type="inferred from homology"/>
<evidence type="ECO:0000256" key="10">
    <source>
        <dbReference type="ARBA" id="ARBA00023242"/>
    </source>
</evidence>
<evidence type="ECO:0000256" key="11">
    <source>
        <dbReference type="RuleBase" id="RU003651"/>
    </source>
</evidence>
<evidence type="ECO:0000256" key="1">
    <source>
        <dbReference type="ARBA" id="ARBA00004123"/>
    </source>
</evidence>
<comment type="function">
    <text evidence="12">Required for vesicle-mediated transport. Catalyzes the fusion of transport vesicles within the Golgi cisternae. Is also required for transport from the endoplasmic reticulum to the Golgi stack. Seems to function as a fusion protein required for the delivery of cargo proteins to all compartments of the Golgi stack independent of vesicle origin.</text>
</comment>
<evidence type="ECO:0000256" key="13">
    <source>
        <dbReference type="SAM" id="MobiDB-lite"/>
    </source>
</evidence>
<dbReference type="InterPro" id="IPR003960">
    <property type="entry name" value="ATPase_AAA_CS"/>
</dbReference>
<dbReference type="Pfam" id="PF00004">
    <property type="entry name" value="AAA"/>
    <property type="match status" value="1"/>
</dbReference>
<dbReference type="InterPro" id="IPR007900">
    <property type="entry name" value="TAF4_C"/>
</dbReference>
<dbReference type="GO" id="GO:0005524">
    <property type="term" value="F:ATP binding"/>
    <property type="evidence" value="ECO:0007669"/>
    <property type="project" value="UniProtKB-UniRule"/>
</dbReference>
<reference evidence="16" key="1">
    <citation type="journal article" date="2019" name="Sci. Rep.">
        <title>Draft genome of Tanacetum cinerariifolium, the natural source of mosquito coil.</title>
        <authorList>
            <person name="Yamashiro T."/>
            <person name="Shiraishi A."/>
            <person name="Satake H."/>
            <person name="Nakayama K."/>
        </authorList>
    </citation>
    <scope>NUCLEOTIDE SEQUENCE</scope>
</reference>
<dbReference type="Gene3D" id="3.40.50.300">
    <property type="entry name" value="P-loop containing nucleotide triphosphate hydrolases"/>
    <property type="match status" value="1"/>
</dbReference>
<keyword evidence="4 12" id="KW-0813">Transport</keyword>
<dbReference type="InterPro" id="IPR027417">
    <property type="entry name" value="P-loop_NTPase"/>
</dbReference>
<dbReference type="AlphaFoldDB" id="A0A6L2N781"/>
<dbReference type="GO" id="GO:0043001">
    <property type="term" value="P:Golgi to plasma membrane protein transport"/>
    <property type="evidence" value="ECO:0007669"/>
    <property type="project" value="TreeGrafter"/>
</dbReference>
<evidence type="ECO:0000256" key="4">
    <source>
        <dbReference type="ARBA" id="ARBA00022448"/>
    </source>
</evidence>
<comment type="catalytic activity">
    <reaction evidence="12">
        <text>ATP + H2O = ADP + phosphate + H(+)</text>
        <dbReference type="Rhea" id="RHEA:13065"/>
        <dbReference type="ChEBI" id="CHEBI:15377"/>
        <dbReference type="ChEBI" id="CHEBI:15378"/>
        <dbReference type="ChEBI" id="CHEBI:30616"/>
        <dbReference type="ChEBI" id="CHEBI:43474"/>
        <dbReference type="ChEBI" id="CHEBI:456216"/>
        <dbReference type="EC" id="3.6.4.6"/>
    </reaction>
</comment>
<organism evidence="16">
    <name type="scientific">Tanacetum cinerariifolium</name>
    <name type="common">Dalmatian daisy</name>
    <name type="synonym">Chrysanthemum cinerariifolium</name>
    <dbReference type="NCBI Taxonomy" id="118510"/>
    <lineage>
        <taxon>Eukaryota</taxon>
        <taxon>Viridiplantae</taxon>
        <taxon>Streptophyta</taxon>
        <taxon>Embryophyta</taxon>
        <taxon>Tracheophyta</taxon>
        <taxon>Spermatophyta</taxon>
        <taxon>Magnoliopsida</taxon>
        <taxon>eudicotyledons</taxon>
        <taxon>Gunneridae</taxon>
        <taxon>Pentapetalae</taxon>
        <taxon>asterids</taxon>
        <taxon>campanulids</taxon>
        <taxon>Asterales</taxon>
        <taxon>Asteraceae</taxon>
        <taxon>Asteroideae</taxon>
        <taxon>Anthemideae</taxon>
        <taxon>Anthemidinae</taxon>
        <taxon>Tanacetum</taxon>
    </lineage>
</organism>
<evidence type="ECO:0000256" key="5">
    <source>
        <dbReference type="ARBA" id="ARBA00022741"/>
    </source>
</evidence>
<keyword evidence="12" id="KW-0963">Cytoplasm</keyword>
<dbReference type="GO" id="GO:0006891">
    <property type="term" value="P:intra-Golgi vesicle-mediated transport"/>
    <property type="evidence" value="ECO:0007669"/>
    <property type="project" value="TreeGrafter"/>
</dbReference>
<dbReference type="CDD" id="cd08045">
    <property type="entry name" value="HFD_TAF4"/>
    <property type="match status" value="1"/>
</dbReference>
<evidence type="ECO:0000313" key="16">
    <source>
        <dbReference type="EMBL" id="GEU80535.1"/>
    </source>
</evidence>
<protein>
    <recommendedName>
        <fullName evidence="12">Vesicle-fusing ATPase</fullName>
        <ecNumber evidence="12">3.6.4.6</ecNumber>
    </recommendedName>
</protein>
<dbReference type="GO" id="GO:0046872">
    <property type="term" value="F:metal ion binding"/>
    <property type="evidence" value="ECO:0007669"/>
    <property type="project" value="UniProtKB-UniRule"/>
</dbReference>
<feature type="region of interest" description="Disordered" evidence="13">
    <location>
        <begin position="251"/>
        <end position="357"/>
    </location>
</feature>
<dbReference type="InterPro" id="IPR039812">
    <property type="entry name" value="Vesicle-fus_ATPase"/>
</dbReference>
<comment type="cofactor">
    <cofactor evidence="12">
        <name>Mg(2+)</name>
        <dbReference type="ChEBI" id="CHEBI:18420"/>
    </cofactor>
    <text evidence="12">Binds 1 Mg(2+) ion per subunit.</text>
</comment>
<keyword evidence="6 11" id="KW-0067">ATP-binding</keyword>
<feature type="domain" description="ATPase AAA-type core" evidence="14">
    <location>
        <begin position="40"/>
        <end position="119"/>
    </location>
</feature>
<dbReference type="PANTHER" id="PTHR23078:SF3">
    <property type="entry name" value="VESICLE-FUSING ATPASE"/>
    <property type="match status" value="1"/>
</dbReference>
<dbReference type="GO" id="GO:0005795">
    <property type="term" value="C:Golgi stack"/>
    <property type="evidence" value="ECO:0007669"/>
    <property type="project" value="TreeGrafter"/>
</dbReference>
<keyword evidence="8" id="KW-0805">Transcription regulation</keyword>
<sequence length="357" mass="39603">MCTNQEGRDCSGVDVYTALAVELGALCGLLHGEANEIVSRDQSDFHVIIFDEIDAICKSKGSTRDGTGVHDSIVNQLLTKKDGVESLNNVLLIGMTNRKDLLDEALLRPGRLEVQVEISLPDENGRLQILQIHTNKMKENSFLAPDINLQELGMFDHFKQELDLSLNANWKYQNVDEESIKVTMDEILNALHEVIPSFGASMDSLERYVEEILRGLISNLIRLSKQRVDLERPRHGTVITSDVRKQIMSMNRKAQEEWDKKQADVEKLQRADEPEGSSDGDDGRGKSSKVNKVEDYKMRTTTANACQKREGGADSASTSQPSLDVGPKPVSTSERTLNDTSDTEKTYAPATVTVTPG</sequence>
<dbReference type="Gene3D" id="1.10.8.60">
    <property type="match status" value="1"/>
</dbReference>
<feature type="compositionally biased region" description="Polar residues" evidence="13">
    <location>
        <begin position="330"/>
        <end position="340"/>
    </location>
</feature>
<evidence type="ECO:0000259" key="15">
    <source>
        <dbReference type="Pfam" id="PF05236"/>
    </source>
</evidence>
<evidence type="ECO:0000259" key="14">
    <source>
        <dbReference type="Pfam" id="PF00004"/>
    </source>
</evidence>
<comment type="caution">
    <text evidence="16">The sequence shown here is derived from an EMBL/GenBank/DDBJ whole genome shotgun (WGS) entry which is preliminary data.</text>
</comment>
<accession>A0A6L2N781</accession>
<dbReference type="PROSITE" id="PS00674">
    <property type="entry name" value="AAA"/>
    <property type="match status" value="1"/>
</dbReference>
<evidence type="ECO:0000256" key="7">
    <source>
        <dbReference type="ARBA" id="ARBA00022927"/>
    </source>
</evidence>
<keyword evidence="12" id="KW-0931">ER-Golgi transport</keyword>
<dbReference type="GO" id="GO:0005669">
    <property type="term" value="C:transcription factor TFIID complex"/>
    <property type="evidence" value="ECO:0007669"/>
    <property type="project" value="InterPro"/>
</dbReference>
<dbReference type="GO" id="GO:0016887">
    <property type="term" value="F:ATP hydrolysis activity"/>
    <property type="evidence" value="ECO:0007669"/>
    <property type="project" value="InterPro"/>
</dbReference>
<keyword evidence="5 11" id="KW-0547">Nucleotide-binding</keyword>
<comment type="similarity">
    <text evidence="3 11">Belongs to the AAA ATPase family.</text>
</comment>
<keyword evidence="9" id="KW-0804">Transcription</keyword>
<name>A0A6L2N781_TANCI</name>
<keyword evidence="10" id="KW-0539">Nucleus</keyword>
<evidence type="ECO:0000256" key="8">
    <source>
        <dbReference type="ARBA" id="ARBA00023015"/>
    </source>
</evidence>
<keyword evidence="12" id="KW-0460">Magnesium</keyword>
<gene>
    <name evidence="16" type="ORF">Tci_052513</name>
</gene>
<comment type="similarity">
    <text evidence="2">Belongs to the TAF4 family.</text>
</comment>
<evidence type="ECO:0000256" key="12">
    <source>
        <dbReference type="RuleBase" id="RU367045"/>
    </source>
</evidence>
<keyword evidence="7 12" id="KW-0653">Protein transport</keyword>
<dbReference type="Pfam" id="PF05236">
    <property type="entry name" value="TAF4"/>
    <property type="match status" value="1"/>
</dbReference>
<evidence type="ECO:0000256" key="9">
    <source>
        <dbReference type="ARBA" id="ARBA00023163"/>
    </source>
</evidence>
<keyword evidence="12" id="KW-0479">Metal-binding</keyword>
<dbReference type="GO" id="GO:0035494">
    <property type="term" value="P:SNARE complex disassembly"/>
    <property type="evidence" value="ECO:0007669"/>
    <property type="project" value="InterPro"/>
</dbReference>
<dbReference type="EMBL" id="BKCJ010008097">
    <property type="protein sequence ID" value="GEU80535.1"/>
    <property type="molecule type" value="Genomic_DNA"/>
</dbReference>
<keyword evidence="12" id="KW-0378">Hydrolase</keyword>
<evidence type="ECO:0000256" key="6">
    <source>
        <dbReference type="ARBA" id="ARBA00022840"/>
    </source>
</evidence>
<dbReference type="SUPFAM" id="SSF52540">
    <property type="entry name" value="P-loop containing nucleoside triphosphate hydrolases"/>
    <property type="match status" value="1"/>
</dbReference>
<dbReference type="InterPro" id="IPR003959">
    <property type="entry name" value="ATPase_AAA_core"/>
</dbReference>
<evidence type="ECO:0000256" key="3">
    <source>
        <dbReference type="ARBA" id="ARBA00006914"/>
    </source>
</evidence>
<comment type="subcellular location">
    <subcellularLocation>
        <location evidence="12">Cytoplasm</location>
    </subcellularLocation>
    <subcellularLocation>
        <location evidence="1">Nucleus</location>
    </subcellularLocation>
</comment>
<dbReference type="GO" id="GO:0006352">
    <property type="term" value="P:DNA-templated transcription initiation"/>
    <property type="evidence" value="ECO:0007669"/>
    <property type="project" value="InterPro"/>
</dbReference>
<dbReference type="PANTHER" id="PTHR23078">
    <property type="entry name" value="VESICULAR-FUSION PROTEIN NSF"/>
    <property type="match status" value="1"/>
</dbReference>
<evidence type="ECO:0000256" key="2">
    <source>
        <dbReference type="ARBA" id="ARBA00006178"/>
    </source>
</evidence>
<dbReference type="EC" id="3.6.4.6" evidence="12"/>
<feature type="compositionally biased region" description="Basic and acidic residues" evidence="13">
    <location>
        <begin position="253"/>
        <end position="273"/>
    </location>
</feature>
<feature type="compositionally biased region" description="Basic and acidic residues" evidence="13">
    <location>
        <begin position="281"/>
        <end position="298"/>
    </location>
</feature>
<feature type="domain" description="Transcription initiation factor TFIID component TAF4 C-terminal" evidence="15">
    <location>
        <begin position="209"/>
        <end position="339"/>
    </location>
</feature>